<name>A0A1R3G974_9ROSI</name>
<proteinExistence type="predicted"/>
<dbReference type="AlphaFoldDB" id="A0A1R3G974"/>
<feature type="compositionally biased region" description="Basic residues" evidence="1">
    <location>
        <begin position="1"/>
        <end position="15"/>
    </location>
</feature>
<evidence type="ECO:0000313" key="3">
    <source>
        <dbReference type="Proteomes" id="UP000187203"/>
    </source>
</evidence>
<keyword evidence="3" id="KW-1185">Reference proteome</keyword>
<accession>A0A1R3G974</accession>
<evidence type="ECO:0000313" key="2">
    <source>
        <dbReference type="EMBL" id="OMO54606.1"/>
    </source>
</evidence>
<gene>
    <name evidence="2" type="ORF">COLO4_36391</name>
</gene>
<organism evidence="2 3">
    <name type="scientific">Corchorus olitorius</name>
    <dbReference type="NCBI Taxonomy" id="93759"/>
    <lineage>
        <taxon>Eukaryota</taxon>
        <taxon>Viridiplantae</taxon>
        <taxon>Streptophyta</taxon>
        <taxon>Embryophyta</taxon>
        <taxon>Tracheophyta</taxon>
        <taxon>Spermatophyta</taxon>
        <taxon>Magnoliopsida</taxon>
        <taxon>eudicotyledons</taxon>
        <taxon>Gunneridae</taxon>
        <taxon>Pentapetalae</taxon>
        <taxon>rosids</taxon>
        <taxon>malvids</taxon>
        <taxon>Malvales</taxon>
        <taxon>Malvaceae</taxon>
        <taxon>Grewioideae</taxon>
        <taxon>Apeibeae</taxon>
        <taxon>Corchorus</taxon>
    </lineage>
</organism>
<reference evidence="3" key="1">
    <citation type="submission" date="2013-09" db="EMBL/GenBank/DDBJ databases">
        <title>Corchorus olitorius genome sequencing.</title>
        <authorList>
            <person name="Alam M."/>
            <person name="Haque M.S."/>
            <person name="Islam M.S."/>
            <person name="Emdad E.M."/>
            <person name="Islam M.M."/>
            <person name="Ahmed B."/>
            <person name="Halim A."/>
            <person name="Hossen Q.M.M."/>
            <person name="Hossain M.Z."/>
            <person name="Ahmed R."/>
            <person name="Khan M.M."/>
            <person name="Islam R."/>
            <person name="Rashid M.M."/>
            <person name="Khan S.A."/>
            <person name="Rahman M.S."/>
            <person name="Alam M."/>
            <person name="Yahiya A.S."/>
            <person name="Khan M.S."/>
            <person name="Azam M.S."/>
            <person name="Haque T."/>
            <person name="Lashkar M.Z.H."/>
            <person name="Akhand A.I."/>
            <person name="Morshed G."/>
            <person name="Roy S."/>
            <person name="Uddin K.S."/>
            <person name="Rabeya T."/>
            <person name="Hossain A.S."/>
            <person name="Chowdhury A."/>
            <person name="Snigdha A.R."/>
            <person name="Mortoza M.S."/>
            <person name="Matin S.A."/>
            <person name="Hoque S.M.E."/>
            <person name="Islam M.K."/>
            <person name="Roy D.K."/>
            <person name="Haider R."/>
            <person name="Moosa M.M."/>
            <person name="Elias S.M."/>
            <person name="Hasan A.M."/>
            <person name="Jahan S."/>
            <person name="Shafiuddin M."/>
            <person name="Mahmood N."/>
            <person name="Shommy N.S."/>
        </authorList>
    </citation>
    <scope>NUCLEOTIDE SEQUENCE [LARGE SCALE GENOMIC DNA]</scope>
    <source>
        <strain evidence="3">cv. O-4</strain>
    </source>
</reference>
<feature type="region of interest" description="Disordered" evidence="1">
    <location>
        <begin position="1"/>
        <end position="20"/>
    </location>
</feature>
<dbReference type="Proteomes" id="UP000187203">
    <property type="component" value="Unassembled WGS sequence"/>
</dbReference>
<dbReference type="EMBL" id="AWUE01023210">
    <property type="protein sequence ID" value="OMO54606.1"/>
    <property type="molecule type" value="Genomic_DNA"/>
</dbReference>
<sequence>MVHSLGGRRQKRRRSFASQVGDGDEIDYSVTTIGAMLES</sequence>
<protein>
    <submittedName>
        <fullName evidence="2">Uncharacterized protein</fullName>
    </submittedName>
</protein>
<comment type="caution">
    <text evidence="2">The sequence shown here is derived from an EMBL/GenBank/DDBJ whole genome shotgun (WGS) entry which is preliminary data.</text>
</comment>
<evidence type="ECO:0000256" key="1">
    <source>
        <dbReference type="SAM" id="MobiDB-lite"/>
    </source>
</evidence>